<dbReference type="Pfam" id="PF07847">
    <property type="entry name" value="PCO_ADO"/>
    <property type="match status" value="1"/>
</dbReference>
<keyword evidence="6" id="KW-0408">Iron</keyword>
<name>A0A218WL32_PUNGR</name>
<evidence type="ECO:0000256" key="5">
    <source>
        <dbReference type="ARBA" id="ARBA00023002"/>
    </source>
</evidence>
<evidence type="ECO:0000256" key="4">
    <source>
        <dbReference type="ARBA" id="ARBA00022723"/>
    </source>
</evidence>
<dbReference type="GeneID" id="116205384"/>
<reference evidence="10" key="1">
    <citation type="journal article" date="2017" name="Plant J.">
        <title>The pomegranate (Punica granatum L.) genome and the genomics of punicalagin biosynthesis.</title>
        <authorList>
            <person name="Qin G."/>
            <person name="Xu C."/>
            <person name="Ming R."/>
            <person name="Tang H."/>
            <person name="Guyot R."/>
            <person name="Kramer E.M."/>
            <person name="Hu Y."/>
            <person name="Yi X."/>
            <person name="Qi Y."/>
            <person name="Xu X."/>
            <person name="Gao Z."/>
            <person name="Pan H."/>
            <person name="Jian J."/>
            <person name="Tian Y."/>
            <person name="Yue Z."/>
            <person name="Xu Y."/>
        </authorList>
    </citation>
    <scope>NUCLEOTIDE SEQUENCE [LARGE SCALE GENOMIC DNA]</scope>
    <source>
        <strain evidence="10">cv. Dabenzi</strain>
    </source>
</reference>
<comment type="similarity">
    <text evidence="2">Belongs to the cysteine dioxygenase family.</text>
</comment>
<dbReference type="PANTHER" id="PTHR22966">
    <property type="entry name" value="2-AMINOETHANETHIOL DIOXYGENASE"/>
    <property type="match status" value="1"/>
</dbReference>
<evidence type="ECO:0000256" key="6">
    <source>
        <dbReference type="ARBA" id="ARBA00023004"/>
    </source>
</evidence>
<keyword evidence="11" id="KW-1185">Reference proteome</keyword>
<dbReference type="InterPro" id="IPR012864">
    <property type="entry name" value="PCO/ADO"/>
</dbReference>
<dbReference type="GO" id="GO:0017172">
    <property type="term" value="F:cysteine dioxygenase activity"/>
    <property type="evidence" value="ECO:0007669"/>
    <property type="project" value="UniProtKB-EC"/>
</dbReference>
<dbReference type="OrthoDB" id="271433at2759"/>
<dbReference type="SUPFAM" id="SSF51182">
    <property type="entry name" value="RmlC-like cupins"/>
    <property type="match status" value="1"/>
</dbReference>
<accession>A0A218WL32</accession>
<dbReference type="InterPro" id="IPR011051">
    <property type="entry name" value="RmlC_Cupin_sf"/>
</dbReference>
<dbReference type="EC" id="1.13.11.20" evidence="3"/>
<dbReference type="EMBL" id="MTKT01003953">
    <property type="protein sequence ID" value="OWM73179.1"/>
    <property type="molecule type" value="Genomic_DNA"/>
</dbReference>
<keyword evidence="4" id="KW-0479">Metal-binding</keyword>
<organism evidence="9 10">
    <name type="scientific">Punica granatum</name>
    <name type="common">Pomegranate</name>
    <dbReference type="NCBI Taxonomy" id="22663"/>
    <lineage>
        <taxon>Eukaryota</taxon>
        <taxon>Viridiplantae</taxon>
        <taxon>Streptophyta</taxon>
        <taxon>Embryophyta</taxon>
        <taxon>Tracheophyta</taxon>
        <taxon>Spermatophyta</taxon>
        <taxon>Magnoliopsida</taxon>
        <taxon>eudicotyledons</taxon>
        <taxon>Gunneridae</taxon>
        <taxon>Pentapetalae</taxon>
        <taxon>rosids</taxon>
        <taxon>malvids</taxon>
        <taxon>Myrtales</taxon>
        <taxon>Lythraceae</taxon>
        <taxon>Punica</taxon>
    </lineage>
</organism>
<dbReference type="Gene3D" id="2.60.120.10">
    <property type="entry name" value="Jelly Rolls"/>
    <property type="match status" value="1"/>
</dbReference>
<reference evidence="11" key="3">
    <citation type="journal article" date="2020" name="Plant Biotechnol. J.">
        <title>The pomegranate (Punica granatum L.) draft genome dissects genetic divergence between soft- and hard-seeded cultivars.</title>
        <authorList>
            <person name="Luo X."/>
            <person name="Li H."/>
            <person name="Wu Z."/>
            <person name="Yao W."/>
            <person name="Zhao P."/>
            <person name="Cao D."/>
            <person name="Yu H."/>
            <person name="Li K."/>
            <person name="Poudel K."/>
            <person name="Zhao D."/>
            <person name="Zhang F."/>
            <person name="Xia X."/>
            <person name="Chen L."/>
            <person name="Wang Q."/>
            <person name="Jing D."/>
            <person name="Cao S."/>
        </authorList>
    </citation>
    <scope>NUCLEOTIDE SEQUENCE [LARGE SCALE GENOMIC DNA]</scope>
</reference>
<gene>
    <name evidence="12" type="primary">LOC116205384</name>
    <name evidence="9" type="ORF">CDL15_Pgr001293</name>
</gene>
<dbReference type="Proteomes" id="UP000197138">
    <property type="component" value="Unassembled WGS sequence"/>
</dbReference>
<sequence>MRIGAGMVGQHHSHGSNINNGGHKVGYITNTKVIKKKRYIRRVKRRVPPLPIALQELFDACRDIFKGPGTVPPPEDVQRLSRILDNMKPEDVGLSEELQFFKTKNGVKGVPRVTYTTICKCDNFSLCIFFLPSGGVIPLHNHPGMTVFNKLLLGSMHIKSYDWADPIDSSNASSAPSHLRLANVKADGILTAPCNSSVLYPTTGGNIHAFTARTPSAILDVIGPPYSKEDGRDCSYYKEFPYSAFSSGETCPGIEDGKSYGWLEEIDMPENSQMDGIEYLGPQVMETSSC</sequence>
<evidence type="ECO:0000313" key="9">
    <source>
        <dbReference type="EMBL" id="OWM73179.1"/>
    </source>
</evidence>
<evidence type="ECO:0000256" key="2">
    <source>
        <dbReference type="ARBA" id="ARBA00006622"/>
    </source>
</evidence>
<dbReference type="GO" id="GO:0046872">
    <property type="term" value="F:metal ion binding"/>
    <property type="evidence" value="ECO:0007669"/>
    <property type="project" value="UniProtKB-KW"/>
</dbReference>
<evidence type="ECO:0000313" key="12">
    <source>
        <dbReference type="RefSeq" id="XP_031393839.1"/>
    </source>
</evidence>
<reference evidence="9" key="2">
    <citation type="submission" date="2017-06" db="EMBL/GenBank/DDBJ databases">
        <title>The pomegranate genome and the genomics of punicalagin biosynthesis.</title>
        <authorList>
            <person name="Xu C."/>
        </authorList>
    </citation>
    <scope>NUCLEOTIDE SEQUENCE [LARGE SCALE GENOMIC DNA]</scope>
    <source>
        <tissue evidence="9">Fresh leaf</tissue>
    </source>
</reference>
<evidence type="ECO:0000313" key="11">
    <source>
        <dbReference type="Proteomes" id="UP000515151"/>
    </source>
</evidence>
<feature type="region of interest" description="Disordered" evidence="8">
    <location>
        <begin position="1"/>
        <end position="22"/>
    </location>
</feature>
<keyword evidence="5" id="KW-0560">Oxidoreductase</keyword>
<evidence type="ECO:0000256" key="3">
    <source>
        <dbReference type="ARBA" id="ARBA00013133"/>
    </source>
</evidence>
<dbReference type="GO" id="GO:0070483">
    <property type="term" value="P:detection of hypoxia"/>
    <property type="evidence" value="ECO:0007669"/>
    <property type="project" value="UniProtKB-ARBA"/>
</dbReference>
<evidence type="ECO:0000313" key="10">
    <source>
        <dbReference type="Proteomes" id="UP000197138"/>
    </source>
</evidence>
<dbReference type="CDD" id="cd20289">
    <property type="entry name" value="cupin_ADO"/>
    <property type="match status" value="1"/>
</dbReference>
<dbReference type="AlphaFoldDB" id="A0A218WL32"/>
<proteinExistence type="inferred from homology"/>
<comment type="cofactor">
    <cofactor evidence="1">
        <name>Fe(2+)</name>
        <dbReference type="ChEBI" id="CHEBI:29033"/>
    </cofactor>
</comment>
<protein>
    <recommendedName>
        <fullName evidence="3">cysteine dioxygenase</fullName>
        <ecNumber evidence="3">1.13.11.20</ecNumber>
    </recommendedName>
</protein>
<evidence type="ECO:0000256" key="1">
    <source>
        <dbReference type="ARBA" id="ARBA00001954"/>
    </source>
</evidence>
<comment type="catalytic activity">
    <reaction evidence="7">
        <text>L-cysteine + O2 = 3-sulfino-L-alanine + H(+)</text>
        <dbReference type="Rhea" id="RHEA:20441"/>
        <dbReference type="ChEBI" id="CHEBI:15378"/>
        <dbReference type="ChEBI" id="CHEBI:15379"/>
        <dbReference type="ChEBI" id="CHEBI:35235"/>
        <dbReference type="ChEBI" id="CHEBI:61085"/>
        <dbReference type="EC" id="1.13.11.20"/>
    </reaction>
    <physiologicalReaction direction="left-to-right" evidence="7">
        <dbReference type="Rhea" id="RHEA:20442"/>
    </physiologicalReaction>
</comment>
<dbReference type="RefSeq" id="XP_031393839.1">
    <property type="nucleotide sequence ID" value="XM_031537979.1"/>
</dbReference>
<dbReference type="Proteomes" id="UP000515151">
    <property type="component" value="Chromosome 4"/>
</dbReference>
<evidence type="ECO:0000256" key="8">
    <source>
        <dbReference type="SAM" id="MobiDB-lite"/>
    </source>
</evidence>
<dbReference type="PANTHER" id="PTHR22966:SF63">
    <property type="entry name" value="CYSTEINE DIOXYGENASE"/>
    <property type="match status" value="1"/>
</dbReference>
<dbReference type="InterPro" id="IPR014710">
    <property type="entry name" value="RmlC-like_jellyroll"/>
</dbReference>
<evidence type="ECO:0000256" key="7">
    <source>
        <dbReference type="ARBA" id="ARBA00024284"/>
    </source>
</evidence>
<reference evidence="12" key="4">
    <citation type="submission" date="2025-04" db="UniProtKB">
        <authorList>
            <consortium name="RefSeq"/>
        </authorList>
    </citation>
    <scope>IDENTIFICATION</scope>
    <source>
        <tissue evidence="12">Leaf</tissue>
    </source>
</reference>